<protein>
    <submittedName>
        <fullName evidence="3">Secreted protein</fullName>
    </submittedName>
</protein>
<feature type="signal peptide" evidence="1">
    <location>
        <begin position="1"/>
        <end position="17"/>
    </location>
</feature>
<organism evidence="2 3">
    <name type="scientific">Caenorhabditis tropicalis</name>
    <dbReference type="NCBI Taxonomy" id="1561998"/>
    <lineage>
        <taxon>Eukaryota</taxon>
        <taxon>Metazoa</taxon>
        <taxon>Ecdysozoa</taxon>
        <taxon>Nematoda</taxon>
        <taxon>Chromadorea</taxon>
        <taxon>Rhabditida</taxon>
        <taxon>Rhabditina</taxon>
        <taxon>Rhabditomorpha</taxon>
        <taxon>Rhabditoidea</taxon>
        <taxon>Rhabditidae</taxon>
        <taxon>Peloderinae</taxon>
        <taxon>Caenorhabditis</taxon>
    </lineage>
</organism>
<keyword evidence="2" id="KW-1185">Reference proteome</keyword>
<evidence type="ECO:0000256" key="1">
    <source>
        <dbReference type="SAM" id="SignalP"/>
    </source>
</evidence>
<dbReference type="WBParaSite" id="Csp11.Scaffold630.g20767.t1">
    <property type="protein sequence ID" value="Csp11.Scaffold630.g20767.t1"/>
    <property type="gene ID" value="Csp11.Scaffold630.g20767"/>
</dbReference>
<evidence type="ECO:0000313" key="2">
    <source>
        <dbReference type="Proteomes" id="UP000095282"/>
    </source>
</evidence>
<evidence type="ECO:0000313" key="3">
    <source>
        <dbReference type="WBParaSite" id="Csp11.Scaffold630.g20767.t1"/>
    </source>
</evidence>
<name>A0A1I7UZ15_9PELO</name>
<reference evidence="3" key="1">
    <citation type="submission" date="2016-11" db="UniProtKB">
        <authorList>
            <consortium name="WormBaseParasite"/>
        </authorList>
    </citation>
    <scope>IDENTIFICATION</scope>
</reference>
<keyword evidence="1" id="KW-0732">Signal</keyword>
<accession>A0A1I7UZ15</accession>
<dbReference type="AlphaFoldDB" id="A0A1I7UZ15"/>
<proteinExistence type="predicted"/>
<feature type="chain" id="PRO_5009309551" evidence="1">
    <location>
        <begin position="18"/>
        <end position="155"/>
    </location>
</feature>
<dbReference type="Proteomes" id="UP000095282">
    <property type="component" value="Unplaced"/>
</dbReference>
<sequence length="155" mass="17100">MKLIIVLFFLSFSGSMAWRINKGNSISKFSSMIFRFKRADPTDEEKKGIIDGYNEGRRQIAKSGPGIANMNKLIQANPELIYKLEDHTILNCWNPKQTVVRCKEVPCIVNGESMQLPYCICGPEPGVHPEDIVIGPPATKCPSGGSVEDGLCVVD</sequence>